<dbReference type="PANTHER" id="PTHR43523">
    <property type="entry name" value="GLUCOSE-1-PHOSPHATE ADENYLYLTRANSFERASE-RELATED"/>
    <property type="match status" value="1"/>
</dbReference>
<dbReference type="Gene3D" id="2.160.10.10">
    <property type="entry name" value="Hexapeptide repeat proteins"/>
    <property type="match status" value="1"/>
</dbReference>
<dbReference type="NCBIfam" id="TIGR02092">
    <property type="entry name" value="glgD"/>
    <property type="match status" value="1"/>
</dbReference>
<name>G9XNV0_DESHA</name>
<evidence type="ECO:0000259" key="3">
    <source>
        <dbReference type="Pfam" id="PF00483"/>
    </source>
</evidence>
<dbReference type="GO" id="GO:0005978">
    <property type="term" value="P:glycogen biosynthetic process"/>
    <property type="evidence" value="ECO:0007669"/>
    <property type="project" value="UniProtKB-KW"/>
</dbReference>
<comment type="similarity">
    <text evidence="1">Belongs to the bacterial/plant glucose-1-phosphate adenylyltransferase family.</text>
</comment>
<dbReference type="InterPro" id="IPR056818">
    <property type="entry name" value="GlmU/GlgC-like_hexapep"/>
</dbReference>
<dbReference type="CDD" id="cd04651">
    <property type="entry name" value="LbH_G1P_AT_C"/>
    <property type="match status" value="1"/>
</dbReference>
<protein>
    <submittedName>
        <fullName evidence="5">Glucose-1-phosphate adenylyltransferase, GlgD subunit</fullName>
    </submittedName>
</protein>
<dbReference type="InterPro" id="IPR011831">
    <property type="entry name" value="ADP-Glc_PPase"/>
</dbReference>
<dbReference type="Gene3D" id="3.90.550.10">
    <property type="entry name" value="Spore Coat Polysaccharide Biosynthesis Protein SpsA, Chain A"/>
    <property type="match status" value="1"/>
</dbReference>
<reference evidence="5 6" key="1">
    <citation type="submission" date="2011-08" db="EMBL/GenBank/DDBJ databases">
        <authorList>
            <person name="Weinstock G."/>
            <person name="Sodergren E."/>
            <person name="Clifton S."/>
            <person name="Fulton L."/>
            <person name="Fulton B."/>
            <person name="Courtney L."/>
            <person name="Fronick C."/>
            <person name="Harrison M."/>
            <person name="Strong C."/>
            <person name="Farmer C."/>
            <person name="Delahaunty K."/>
            <person name="Markovic C."/>
            <person name="Hall O."/>
            <person name="Minx P."/>
            <person name="Tomlinson C."/>
            <person name="Mitreva M."/>
            <person name="Hou S."/>
            <person name="Chen J."/>
            <person name="Wollam A."/>
            <person name="Pepin K.H."/>
            <person name="Johnson M."/>
            <person name="Bhonagiri V."/>
            <person name="Zhang X."/>
            <person name="Suruliraj S."/>
            <person name="Warren W."/>
            <person name="Chinwalla A."/>
            <person name="Mardis E.R."/>
            <person name="Wilson R.K."/>
        </authorList>
    </citation>
    <scope>NUCLEOTIDE SEQUENCE [LARGE SCALE GENOMIC DNA]</scope>
    <source>
        <strain evidence="5 6">DP7</strain>
    </source>
</reference>
<proteinExistence type="inferred from homology"/>
<dbReference type="GO" id="GO:0008878">
    <property type="term" value="F:glucose-1-phosphate adenylyltransferase activity"/>
    <property type="evidence" value="ECO:0007669"/>
    <property type="project" value="InterPro"/>
</dbReference>
<dbReference type="HOGENOM" id="CLU_029499_14_0_9"/>
<gene>
    <name evidence="5" type="ORF">HMPREF0322_02645</name>
</gene>
<comment type="caution">
    <text evidence="5">The sequence shown here is derived from an EMBL/GenBank/DDBJ whole genome shotgun (WGS) entry which is preliminary data.</text>
</comment>
<dbReference type="PATRIC" id="fig|537010.4.peg.2478"/>
<organism evidence="5 6">
    <name type="scientific">Desulfitobacterium hafniense DP7</name>
    <dbReference type="NCBI Taxonomy" id="537010"/>
    <lineage>
        <taxon>Bacteria</taxon>
        <taxon>Bacillati</taxon>
        <taxon>Bacillota</taxon>
        <taxon>Clostridia</taxon>
        <taxon>Eubacteriales</taxon>
        <taxon>Desulfitobacteriaceae</taxon>
        <taxon>Desulfitobacterium</taxon>
    </lineage>
</organism>
<feature type="domain" description="Nucleotidyl transferase" evidence="3">
    <location>
        <begin position="34"/>
        <end position="156"/>
    </location>
</feature>
<sequence length="378" mass="42175">MKGGGIMTNAIGMIFGNLNSSALQGLDPNRPIGTVPFGGRYRLLDFALSSMVNSGIHTVGLITPQQYRPMLDHLGAGRDWSLDRKSGGLFFLPGVIHSLNHTVHFSLQDIAVNIDFLEKDCAKNIIISSSDQVFNLDFRPVLEEHEQAQADITLVYNQSVHPPEGSERIYLRMNAHKKVTAMSKSKEVAGLQSPWNYFIDILIIRRELLLQMLRGYGSIGTIELSEVIAHHLDIINVQGYFCGGYVGRIRSVQDYFLNNMALLQEEVRRDLFINTRPIRTKIRDNPPTKYGKQAQVKNSLISSGCTLEGKVENTILSRGVVIEEGCEVRNCIIMSKCVIGKHSVLENLIMDKFVEINEGSVLKGQPNKLMVIPKKAVI</sequence>
<dbReference type="SUPFAM" id="SSF53448">
    <property type="entry name" value="Nucleotide-diphospho-sugar transferases"/>
    <property type="match status" value="1"/>
</dbReference>
<evidence type="ECO:0000256" key="1">
    <source>
        <dbReference type="ARBA" id="ARBA00010443"/>
    </source>
</evidence>
<accession>G9XNV0</accession>
<dbReference type="SUPFAM" id="SSF51161">
    <property type="entry name" value="Trimeric LpxA-like enzymes"/>
    <property type="match status" value="1"/>
</dbReference>
<dbReference type="Proteomes" id="UP000004416">
    <property type="component" value="Unassembled WGS sequence"/>
</dbReference>
<dbReference type="Pfam" id="PF24894">
    <property type="entry name" value="Hexapep_GlmU"/>
    <property type="match status" value="1"/>
</dbReference>
<evidence type="ECO:0000313" key="5">
    <source>
        <dbReference type="EMBL" id="EHL06596.1"/>
    </source>
</evidence>
<dbReference type="PANTHER" id="PTHR43523:SF6">
    <property type="entry name" value="GLYCOGEN BIOSYNTHESIS PROTEIN GLGD"/>
    <property type="match status" value="1"/>
</dbReference>
<dbReference type="InterPro" id="IPR029044">
    <property type="entry name" value="Nucleotide-diphossugar_trans"/>
</dbReference>
<keyword evidence="5" id="KW-0808">Transferase</keyword>
<evidence type="ECO:0000256" key="2">
    <source>
        <dbReference type="ARBA" id="ARBA00023056"/>
    </source>
</evidence>
<dbReference type="InterPro" id="IPR011832">
    <property type="entry name" value="GlgDAde_trans"/>
</dbReference>
<keyword evidence="2" id="KW-0320">Glycogen biosynthesis</keyword>
<feature type="domain" description="Glucose-1-phosphate adenylyltransferase/Bifunctional protein GlmU-like C-terminal hexapeptide" evidence="4">
    <location>
        <begin position="291"/>
        <end position="361"/>
    </location>
</feature>
<evidence type="ECO:0000259" key="4">
    <source>
        <dbReference type="Pfam" id="PF24894"/>
    </source>
</evidence>
<evidence type="ECO:0000313" key="6">
    <source>
        <dbReference type="Proteomes" id="UP000004416"/>
    </source>
</evidence>
<dbReference type="InterPro" id="IPR011004">
    <property type="entry name" value="Trimer_LpxA-like_sf"/>
</dbReference>
<dbReference type="EMBL" id="AFZX01000069">
    <property type="protein sequence ID" value="EHL06596.1"/>
    <property type="molecule type" value="Genomic_DNA"/>
</dbReference>
<dbReference type="InterPro" id="IPR005835">
    <property type="entry name" value="NTP_transferase_dom"/>
</dbReference>
<dbReference type="AlphaFoldDB" id="G9XNV0"/>
<keyword evidence="5" id="KW-0548">Nucleotidyltransferase</keyword>
<dbReference type="Pfam" id="PF00483">
    <property type="entry name" value="NTP_transferase"/>
    <property type="match status" value="1"/>
</dbReference>